<evidence type="ECO:0000256" key="1">
    <source>
        <dbReference type="SAM" id="SignalP"/>
    </source>
</evidence>
<evidence type="ECO:0000313" key="3">
    <source>
        <dbReference type="Proteomes" id="UP000791440"/>
    </source>
</evidence>
<organism evidence="2 3">
    <name type="scientific">Manduca sexta</name>
    <name type="common">Tobacco hawkmoth</name>
    <name type="synonym">Tobacco hornworm</name>
    <dbReference type="NCBI Taxonomy" id="7130"/>
    <lineage>
        <taxon>Eukaryota</taxon>
        <taxon>Metazoa</taxon>
        <taxon>Ecdysozoa</taxon>
        <taxon>Arthropoda</taxon>
        <taxon>Hexapoda</taxon>
        <taxon>Insecta</taxon>
        <taxon>Pterygota</taxon>
        <taxon>Neoptera</taxon>
        <taxon>Endopterygota</taxon>
        <taxon>Lepidoptera</taxon>
        <taxon>Glossata</taxon>
        <taxon>Ditrysia</taxon>
        <taxon>Bombycoidea</taxon>
        <taxon>Sphingidae</taxon>
        <taxon>Sphinginae</taxon>
        <taxon>Sphingini</taxon>
        <taxon>Manduca</taxon>
    </lineage>
</organism>
<keyword evidence="3" id="KW-1185">Reference proteome</keyword>
<reference evidence="2" key="2">
    <citation type="submission" date="2020-12" db="EMBL/GenBank/DDBJ databases">
        <authorList>
            <person name="Kanost M."/>
        </authorList>
    </citation>
    <scope>NUCLEOTIDE SEQUENCE</scope>
</reference>
<dbReference type="Proteomes" id="UP000791440">
    <property type="component" value="Unassembled WGS sequence"/>
</dbReference>
<keyword evidence="1" id="KW-0732">Signal</keyword>
<dbReference type="EMBL" id="JH668514">
    <property type="protein sequence ID" value="KAG6456508.1"/>
    <property type="molecule type" value="Genomic_DNA"/>
</dbReference>
<name>A0A921ZEI8_MANSE</name>
<sequence length="68" mass="7128">MSKFVFLVVAALVILGNQAEAGNEQENGESSVKYGFAVGGPPPLQRITLPNGKVVYASIPEGDVPVKE</sequence>
<feature type="chain" id="PRO_5037804920" evidence="1">
    <location>
        <begin position="22"/>
        <end position="68"/>
    </location>
</feature>
<evidence type="ECO:0000313" key="2">
    <source>
        <dbReference type="EMBL" id="KAG6456508.1"/>
    </source>
</evidence>
<feature type="signal peptide" evidence="1">
    <location>
        <begin position="1"/>
        <end position="21"/>
    </location>
</feature>
<proteinExistence type="predicted"/>
<accession>A0A921ZEI8</accession>
<comment type="caution">
    <text evidence="2">The sequence shown here is derived from an EMBL/GenBank/DDBJ whole genome shotgun (WGS) entry which is preliminary data.</text>
</comment>
<gene>
    <name evidence="2" type="ORF">O3G_MSEX009772</name>
</gene>
<reference evidence="2" key="1">
    <citation type="journal article" date="2016" name="Insect Biochem. Mol. Biol.">
        <title>Multifaceted biological insights from a draft genome sequence of the tobacco hornworm moth, Manduca sexta.</title>
        <authorList>
            <person name="Kanost M.R."/>
            <person name="Arrese E.L."/>
            <person name="Cao X."/>
            <person name="Chen Y.R."/>
            <person name="Chellapilla S."/>
            <person name="Goldsmith M.R."/>
            <person name="Grosse-Wilde E."/>
            <person name="Heckel D.G."/>
            <person name="Herndon N."/>
            <person name="Jiang H."/>
            <person name="Papanicolaou A."/>
            <person name="Qu J."/>
            <person name="Soulages J.L."/>
            <person name="Vogel H."/>
            <person name="Walters J."/>
            <person name="Waterhouse R.M."/>
            <person name="Ahn S.J."/>
            <person name="Almeida F.C."/>
            <person name="An C."/>
            <person name="Aqrawi P."/>
            <person name="Bretschneider A."/>
            <person name="Bryant W.B."/>
            <person name="Bucks S."/>
            <person name="Chao H."/>
            <person name="Chevignon G."/>
            <person name="Christen J.M."/>
            <person name="Clarke D.F."/>
            <person name="Dittmer N.T."/>
            <person name="Ferguson L.C.F."/>
            <person name="Garavelou S."/>
            <person name="Gordon K.H.J."/>
            <person name="Gunaratna R.T."/>
            <person name="Han Y."/>
            <person name="Hauser F."/>
            <person name="He Y."/>
            <person name="Heidel-Fischer H."/>
            <person name="Hirsh A."/>
            <person name="Hu Y."/>
            <person name="Jiang H."/>
            <person name="Kalra D."/>
            <person name="Klinner C."/>
            <person name="Konig C."/>
            <person name="Kovar C."/>
            <person name="Kroll A.R."/>
            <person name="Kuwar S.S."/>
            <person name="Lee S.L."/>
            <person name="Lehman R."/>
            <person name="Li K."/>
            <person name="Li Z."/>
            <person name="Liang H."/>
            <person name="Lovelace S."/>
            <person name="Lu Z."/>
            <person name="Mansfield J.H."/>
            <person name="McCulloch K.J."/>
            <person name="Mathew T."/>
            <person name="Morton B."/>
            <person name="Muzny D.M."/>
            <person name="Neunemann D."/>
            <person name="Ongeri F."/>
            <person name="Pauchet Y."/>
            <person name="Pu L.L."/>
            <person name="Pyrousis I."/>
            <person name="Rao X.J."/>
            <person name="Redding A."/>
            <person name="Roesel C."/>
            <person name="Sanchez-Gracia A."/>
            <person name="Schaack S."/>
            <person name="Shukla A."/>
            <person name="Tetreau G."/>
            <person name="Wang Y."/>
            <person name="Xiong G.H."/>
            <person name="Traut W."/>
            <person name="Walsh T.K."/>
            <person name="Worley K.C."/>
            <person name="Wu D."/>
            <person name="Wu W."/>
            <person name="Wu Y.Q."/>
            <person name="Zhang X."/>
            <person name="Zou Z."/>
            <person name="Zucker H."/>
            <person name="Briscoe A.D."/>
            <person name="Burmester T."/>
            <person name="Clem R.J."/>
            <person name="Feyereisen R."/>
            <person name="Grimmelikhuijzen C.J.P."/>
            <person name="Hamodrakas S.J."/>
            <person name="Hansson B.S."/>
            <person name="Huguet E."/>
            <person name="Jermiin L.S."/>
            <person name="Lan Q."/>
            <person name="Lehman H.K."/>
            <person name="Lorenzen M."/>
            <person name="Merzendorfer H."/>
            <person name="Michalopoulos I."/>
            <person name="Morton D.B."/>
            <person name="Muthukrishnan S."/>
            <person name="Oakeshott J.G."/>
            <person name="Palmer W."/>
            <person name="Park Y."/>
            <person name="Passarelli A.L."/>
            <person name="Rozas J."/>
            <person name="Schwartz L.M."/>
            <person name="Smith W."/>
            <person name="Southgate A."/>
            <person name="Vilcinskas A."/>
            <person name="Vogt R."/>
            <person name="Wang P."/>
            <person name="Werren J."/>
            <person name="Yu X.Q."/>
            <person name="Zhou J.J."/>
            <person name="Brown S.J."/>
            <person name="Scherer S.E."/>
            <person name="Richards S."/>
            <person name="Blissard G.W."/>
        </authorList>
    </citation>
    <scope>NUCLEOTIDE SEQUENCE</scope>
</reference>
<protein>
    <submittedName>
        <fullName evidence="2">Uncharacterized protein</fullName>
    </submittedName>
</protein>
<dbReference type="AlphaFoldDB" id="A0A921ZEI8"/>